<evidence type="ECO:0000313" key="2">
    <source>
        <dbReference type="EMBL" id="KAK0753123.1"/>
    </source>
</evidence>
<keyword evidence="3" id="KW-1185">Reference proteome</keyword>
<gene>
    <name evidence="2" type="ORF">B0T18DRAFT_396036</name>
</gene>
<reference evidence="2" key="1">
    <citation type="submission" date="2023-06" db="EMBL/GenBank/DDBJ databases">
        <title>Genome-scale phylogeny and comparative genomics of the fungal order Sordariales.</title>
        <authorList>
            <consortium name="Lawrence Berkeley National Laboratory"/>
            <person name="Hensen N."/>
            <person name="Bonometti L."/>
            <person name="Westerberg I."/>
            <person name="Brannstrom I.O."/>
            <person name="Guillou S."/>
            <person name="Cros-Aarteil S."/>
            <person name="Calhoun S."/>
            <person name="Haridas S."/>
            <person name="Kuo A."/>
            <person name="Mondo S."/>
            <person name="Pangilinan J."/>
            <person name="Riley R."/>
            <person name="LaButti K."/>
            <person name="Andreopoulos B."/>
            <person name="Lipzen A."/>
            <person name="Chen C."/>
            <person name="Yanf M."/>
            <person name="Daum C."/>
            <person name="Ng V."/>
            <person name="Clum A."/>
            <person name="Steindorff A."/>
            <person name="Ohm R."/>
            <person name="Martin F."/>
            <person name="Silar P."/>
            <person name="Natvig D."/>
            <person name="Lalanne C."/>
            <person name="Gautier V."/>
            <person name="Ament-velasquez S.L."/>
            <person name="Kruys A."/>
            <person name="Hutchinson M.I."/>
            <person name="Powell A.J."/>
            <person name="Barry K."/>
            <person name="Miller A.N."/>
            <person name="Grigoriev I.V."/>
            <person name="Debuchy R."/>
            <person name="Gladieux P."/>
            <person name="Thoren M.H."/>
            <person name="Johannesson H."/>
        </authorList>
    </citation>
    <scope>NUCLEOTIDE SEQUENCE</scope>
    <source>
        <strain evidence="2">SMH3187-1</strain>
    </source>
</reference>
<protein>
    <submittedName>
        <fullName evidence="2">Uncharacterized protein</fullName>
    </submittedName>
</protein>
<evidence type="ECO:0000313" key="3">
    <source>
        <dbReference type="Proteomes" id="UP001172155"/>
    </source>
</evidence>
<proteinExistence type="predicted"/>
<comment type="caution">
    <text evidence="2">The sequence shown here is derived from an EMBL/GenBank/DDBJ whole genome shotgun (WGS) entry which is preliminary data.</text>
</comment>
<evidence type="ECO:0000256" key="1">
    <source>
        <dbReference type="SAM" id="MobiDB-lite"/>
    </source>
</evidence>
<dbReference type="EMBL" id="JAUKUD010000001">
    <property type="protein sequence ID" value="KAK0753123.1"/>
    <property type="molecule type" value="Genomic_DNA"/>
</dbReference>
<dbReference type="Proteomes" id="UP001172155">
    <property type="component" value="Unassembled WGS sequence"/>
</dbReference>
<feature type="region of interest" description="Disordered" evidence="1">
    <location>
        <begin position="137"/>
        <end position="158"/>
    </location>
</feature>
<dbReference type="AlphaFoldDB" id="A0AA40F8F0"/>
<name>A0AA40F8F0_9PEZI</name>
<accession>A0AA40F8F0</accession>
<sequence>MNSTATTTSEHDIQLSVDPLSVRNTNVRQPANHNAYPPFLMPPQVCPAQPRPLATLSYVFLPVQLEHASVAASPDGLATTTTLGSFLSIPSKTHSRQKIRNEPLQRSKQPNLQQPLPLRNGMCSPTRSGFVGLSRPPPQSGLAAGMPPASALPASTTNAGKGGCSGGDVFVDRPLPGRVPPPVCSGLTEAWPGELDARYRYCILKQYRCKLPKRVFIHCLAVKLTAAGSQP</sequence>
<organism evidence="2 3">
    <name type="scientific">Schizothecium vesticola</name>
    <dbReference type="NCBI Taxonomy" id="314040"/>
    <lineage>
        <taxon>Eukaryota</taxon>
        <taxon>Fungi</taxon>
        <taxon>Dikarya</taxon>
        <taxon>Ascomycota</taxon>
        <taxon>Pezizomycotina</taxon>
        <taxon>Sordariomycetes</taxon>
        <taxon>Sordariomycetidae</taxon>
        <taxon>Sordariales</taxon>
        <taxon>Schizotheciaceae</taxon>
        <taxon>Schizothecium</taxon>
    </lineage>
</organism>
<feature type="region of interest" description="Disordered" evidence="1">
    <location>
        <begin position="90"/>
        <end position="119"/>
    </location>
</feature>